<name>H5XUH7_9FIRM</name>
<proteinExistence type="predicted"/>
<dbReference type="Proteomes" id="UP000005104">
    <property type="component" value="Chromosome"/>
</dbReference>
<accession>H5XUH7</accession>
<dbReference type="HOGENOM" id="CLU_1903343_0_0_9"/>
<dbReference type="AlphaFoldDB" id="H5XUH7"/>
<evidence type="ECO:0008006" key="3">
    <source>
        <dbReference type="Google" id="ProtNLM"/>
    </source>
</evidence>
<dbReference type="EMBL" id="CM001441">
    <property type="protein sequence ID" value="EHQ88995.1"/>
    <property type="molecule type" value="Genomic_DNA"/>
</dbReference>
<organism evidence="1 2">
    <name type="scientific">Desulfosporosinus youngiae DSM 17734</name>
    <dbReference type="NCBI Taxonomy" id="768710"/>
    <lineage>
        <taxon>Bacteria</taxon>
        <taxon>Bacillati</taxon>
        <taxon>Bacillota</taxon>
        <taxon>Clostridia</taxon>
        <taxon>Eubacteriales</taxon>
        <taxon>Desulfitobacteriaceae</taxon>
        <taxon>Desulfosporosinus</taxon>
    </lineage>
</organism>
<protein>
    <recommendedName>
        <fullName evidence="3">Restriction endonuclease type IV Mrr domain-containing protein</fullName>
    </recommendedName>
</protein>
<sequence>MFGIPYELGGRADKSGNKLKIRWVIYQMLKVLDEKSDYISLEAIGGDEKGVDIWIGQKDGSRESQQCKGRNGSKEHWSYGDANAKGIFANWKSQLDRDVSDTVVLISPLAFTLLEDLIIERIPPPYQEFYLGS</sequence>
<gene>
    <name evidence="1" type="ORF">DesyoDRAFT_1875</name>
</gene>
<reference evidence="1 2" key="1">
    <citation type="submission" date="2011-11" db="EMBL/GenBank/DDBJ databases">
        <title>The Noncontiguous Finished genome of Desulfosporosinus youngiae DSM 17734.</title>
        <authorList>
            <consortium name="US DOE Joint Genome Institute (JGI-PGF)"/>
            <person name="Lucas S."/>
            <person name="Han J."/>
            <person name="Lapidus A."/>
            <person name="Cheng J.-F."/>
            <person name="Goodwin L."/>
            <person name="Pitluck S."/>
            <person name="Peters L."/>
            <person name="Ovchinnikova G."/>
            <person name="Lu M."/>
            <person name="Land M.L."/>
            <person name="Hauser L."/>
            <person name="Pester M."/>
            <person name="Spring S."/>
            <person name="Ollivier B."/>
            <person name="Rattei T."/>
            <person name="Klenk H.-P."/>
            <person name="Wagner M."/>
            <person name="Loy A."/>
            <person name="Woyke T.J."/>
        </authorList>
    </citation>
    <scope>NUCLEOTIDE SEQUENCE [LARGE SCALE GENOMIC DNA]</scope>
    <source>
        <strain evidence="1 2">DSM 17734</strain>
    </source>
</reference>
<dbReference type="eggNOG" id="COG5635">
    <property type="taxonomic scope" value="Bacteria"/>
</dbReference>
<evidence type="ECO:0000313" key="1">
    <source>
        <dbReference type="EMBL" id="EHQ88995.1"/>
    </source>
</evidence>
<keyword evidence="2" id="KW-1185">Reference proteome</keyword>
<evidence type="ECO:0000313" key="2">
    <source>
        <dbReference type="Proteomes" id="UP000005104"/>
    </source>
</evidence>